<proteinExistence type="predicted"/>
<protein>
    <submittedName>
        <fullName evidence="1">Uncharacterized protein</fullName>
    </submittedName>
</protein>
<name>A0A840STB9_9RHOB</name>
<accession>A0A840STB9</accession>
<organism evidence="1 2">
    <name type="scientific">Amaricoccus macauensis</name>
    <dbReference type="NCBI Taxonomy" id="57001"/>
    <lineage>
        <taxon>Bacteria</taxon>
        <taxon>Pseudomonadati</taxon>
        <taxon>Pseudomonadota</taxon>
        <taxon>Alphaproteobacteria</taxon>
        <taxon>Rhodobacterales</taxon>
        <taxon>Paracoccaceae</taxon>
        <taxon>Amaricoccus</taxon>
    </lineage>
</organism>
<gene>
    <name evidence="1" type="ORF">HNP73_003023</name>
</gene>
<evidence type="ECO:0000313" key="1">
    <source>
        <dbReference type="EMBL" id="MBB5223076.1"/>
    </source>
</evidence>
<dbReference type="EMBL" id="JACHFM010000003">
    <property type="protein sequence ID" value="MBB5223076.1"/>
    <property type="molecule type" value="Genomic_DNA"/>
</dbReference>
<evidence type="ECO:0000313" key="2">
    <source>
        <dbReference type="Proteomes" id="UP000549457"/>
    </source>
</evidence>
<sequence>MVVYRTMIMRRISWGGRDVLLPDCSLIRDGRIN</sequence>
<keyword evidence="2" id="KW-1185">Reference proteome</keyword>
<comment type="caution">
    <text evidence="1">The sequence shown here is derived from an EMBL/GenBank/DDBJ whole genome shotgun (WGS) entry which is preliminary data.</text>
</comment>
<reference evidence="1 2" key="1">
    <citation type="submission" date="2020-08" db="EMBL/GenBank/DDBJ databases">
        <title>Genomic Encyclopedia of Type Strains, Phase IV (KMG-IV): sequencing the most valuable type-strain genomes for metagenomic binning, comparative biology and taxonomic classification.</title>
        <authorList>
            <person name="Goeker M."/>
        </authorList>
    </citation>
    <scope>NUCLEOTIDE SEQUENCE [LARGE SCALE GENOMIC DNA]</scope>
    <source>
        <strain evidence="1 2">DSM 101730</strain>
    </source>
</reference>
<dbReference type="Proteomes" id="UP000549457">
    <property type="component" value="Unassembled WGS sequence"/>
</dbReference>
<dbReference type="AlphaFoldDB" id="A0A840STB9"/>